<keyword evidence="2" id="KW-0812">Transmembrane</keyword>
<feature type="region of interest" description="Disordered" evidence="1">
    <location>
        <begin position="59"/>
        <end position="116"/>
    </location>
</feature>
<sequence length="116" mass="12201">MYLVVIGWLYVVLMMAVAEASNTTGSVLGAIVTFFLYGLLPLGLVVYLMNTPHRKRAIRAREAAEEQARQAASAMPEAGGPEAHEARSGQPDAGGHAAGAAEPGSVTPVREEPRSL</sequence>
<gene>
    <name evidence="3" type="ORF">GCM10007935_16720</name>
</gene>
<feature type="transmembrane region" description="Helical" evidence="2">
    <location>
        <begin position="30"/>
        <end position="49"/>
    </location>
</feature>
<keyword evidence="4" id="KW-1185">Reference proteome</keyword>
<evidence type="ECO:0000313" key="4">
    <source>
        <dbReference type="Proteomes" id="UP001156903"/>
    </source>
</evidence>
<proteinExistence type="predicted"/>
<name>A0ABQ6C7E9_9BURK</name>
<comment type="caution">
    <text evidence="3">The sequence shown here is derived from an EMBL/GenBank/DDBJ whole genome shotgun (WGS) entry which is preliminary data.</text>
</comment>
<dbReference type="Proteomes" id="UP001156903">
    <property type="component" value="Unassembled WGS sequence"/>
</dbReference>
<accession>A0ABQ6C7E9</accession>
<organism evidence="3 4">
    <name type="scientific">Hydrogenophaga electricum</name>
    <dbReference type="NCBI Taxonomy" id="1230953"/>
    <lineage>
        <taxon>Bacteria</taxon>
        <taxon>Pseudomonadati</taxon>
        <taxon>Pseudomonadota</taxon>
        <taxon>Betaproteobacteria</taxon>
        <taxon>Burkholderiales</taxon>
        <taxon>Comamonadaceae</taxon>
        <taxon>Hydrogenophaga</taxon>
    </lineage>
</organism>
<dbReference type="RefSeq" id="WP_284307474.1">
    <property type="nucleotide sequence ID" value="NZ_BSPB01000010.1"/>
</dbReference>
<evidence type="ECO:0000256" key="1">
    <source>
        <dbReference type="SAM" id="MobiDB-lite"/>
    </source>
</evidence>
<dbReference type="EMBL" id="BSPB01000010">
    <property type="protein sequence ID" value="GLS14241.1"/>
    <property type="molecule type" value="Genomic_DNA"/>
</dbReference>
<keyword evidence="2" id="KW-1133">Transmembrane helix</keyword>
<protein>
    <submittedName>
        <fullName evidence="3">Uncharacterized protein</fullName>
    </submittedName>
</protein>
<evidence type="ECO:0000256" key="2">
    <source>
        <dbReference type="SAM" id="Phobius"/>
    </source>
</evidence>
<keyword evidence="2" id="KW-0472">Membrane</keyword>
<reference evidence="4" key="1">
    <citation type="journal article" date="2019" name="Int. J. Syst. Evol. Microbiol.">
        <title>The Global Catalogue of Microorganisms (GCM) 10K type strain sequencing project: providing services to taxonomists for standard genome sequencing and annotation.</title>
        <authorList>
            <consortium name="The Broad Institute Genomics Platform"/>
            <consortium name="The Broad Institute Genome Sequencing Center for Infectious Disease"/>
            <person name="Wu L."/>
            <person name="Ma J."/>
        </authorList>
    </citation>
    <scope>NUCLEOTIDE SEQUENCE [LARGE SCALE GENOMIC DNA]</scope>
    <source>
        <strain evidence="4">NBRC 109341</strain>
    </source>
</reference>
<feature type="compositionally biased region" description="Basic and acidic residues" evidence="1">
    <location>
        <begin position="59"/>
        <end position="68"/>
    </location>
</feature>
<evidence type="ECO:0000313" key="3">
    <source>
        <dbReference type="EMBL" id="GLS14241.1"/>
    </source>
</evidence>